<dbReference type="RefSeq" id="XP_033658524.1">
    <property type="nucleotide sequence ID" value="XM_033795077.1"/>
</dbReference>
<dbReference type="InterPro" id="IPR016171">
    <property type="entry name" value="Vanillyl_alc_oxidase_C-sub2"/>
</dbReference>
<name>A0A6A6JX52_WESOR</name>
<organism evidence="6 7">
    <name type="scientific">Westerdykella ornata</name>
    <dbReference type="NCBI Taxonomy" id="318751"/>
    <lineage>
        <taxon>Eukaryota</taxon>
        <taxon>Fungi</taxon>
        <taxon>Dikarya</taxon>
        <taxon>Ascomycota</taxon>
        <taxon>Pezizomycotina</taxon>
        <taxon>Dothideomycetes</taxon>
        <taxon>Pleosporomycetidae</taxon>
        <taxon>Pleosporales</taxon>
        <taxon>Sporormiaceae</taxon>
        <taxon>Westerdykella</taxon>
    </lineage>
</organism>
<dbReference type="PROSITE" id="PS51387">
    <property type="entry name" value="FAD_PCMH"/>
    <property type="match status" value="1"/>
</dbReference>
<dbReference type="SUPFAM" id="SSF56176">
    <property type="entry name" value="FAD-binding/transporter-associated domain-like"/>
    <property type="match status" value="1"/>
</dbReference>
<dbReference type="InterPro" id="IPR006094">
    <property type="entry name" value="Oxid_FAD_bind_N"/>
</dbReference>
<dbReference type="InterPro" id="IPR016164">
    <property type="entry name" value="FAD-linked_Oxase-like_C"/>
</dbReference>
<dbReference type="Gene3D" id="1.10.45.10">
    <property type="entry name" value="Vanillyl-alcohol Oxidase, Chain A, domain 4"/>
    <property type="match status" value="1"/>
</dbReference>
<dbReference type="PANTHER" id="PTHR11748">
    <property type="entry name" value="D-LACTATE DEHYDROGENASE"/>
    <property type="match status" value="1"/>
</dbReference>
<dbReference type="Pfam" id="PF02913">
    <property type="entry name" value="FAD-oxidase_C"/>
    <property type="match status" value="1"/>
</dbReference>
<dbReference type="Gene3D" id="3.40.462.10">
    <property type="entry name" value="FAD-linked oxidases, C-terminal domain"/>
    <property type="match status" value="1"/>
</dbReference>
<dbReference type="InterPro" id="IPR016169">
    <property type="entry name" value="FAD-bd_PCMH_sub2"/>
</dbReference>
<dbReference type="Proteomes" id="UP000800097">
    <property type="component" value="Unassembled WGS sequence"/>
</dbReference>
<protein>
    <submittedName>
        <fullName evidence="6">FAD-linked oxidase-like protein</fullName>
    </submittedName>
</protein>
<dbReference type="GO" id="GO:1903457">
    <property type="term" value="P:lactate catabolic process"/>
    <property type="evidence" value="ECO:0007669"/>
    <property type="project" value="TreeGrafter"/>
</dbReference>
<evidence type="ECO:0000256" key="3">
    <source>
        <dbReference type="ARBA" id="ARBA00022827"/>
    </source>
</evidence>
<keyword evidence="2" id="KW-0285">Flavoprotein</keyword>
<evidence type="ECO:0000259" key="5">
    <source>
        <dbReference type="PROSITE" id="PS51387"/>
    </source>
</evidence>
<dbReference type="Pfam" id="PF01565">
    <property type="entry name" value="FAD_binding_4"/>
    <property type="match status" value="1"/>
</dbReference>
<dbReference type="PANTHER" id="PTHR11748:SF114">
    <property type="entry name" value="ARYL-ALCOHOL OXIDASE VANILLYL-ALCOHOL OXIDASE (AFU_ORTHOLOGUE AFUA_3G09500)-RELATED"/>
    <property type="match status" value="1"/>
</dbReference>
<keyword evidence="7" id="KW-1185">Reference proteome</keyword>
<gene>
    <name evidence="6" type="ORF">EI97DRAFT_367232</name>
</gene>
<evidence type="ECO:0000256" key="2">
    <source>
        <dbReference type="ARBA" id="ARBA00022630"/>
    </source>
</evidence>
<dbReference type="InterPro" id="IPR004113">
    <property type="entry name" value="FAD-bd_oxidored_4_C"/>
</dbReference>
<dbReference type="InterPro" id="IPR036318">
    <property type="entry name" value="FAD-bd_PCMH-like_sf"/>
</dbReference>
<dbReference type="Gene3D" id="3.30.43.10">
    <property type="entry name" value="Uridine Diphospho-n-acetylenolpyruvylglucosamine Reductase, domain 2"/>
    <property type="match status" value="1"/>
</dbReference>
<evidence type="ECO:0000313" key="6">
    <source>
        <dbReference type="EMBL" id="KAF2280987.1"/>
    </source>
</evidence>
<dbReference type="InterPro" id="IPR016170">
    <property type="entry name" value="Cytok_DH_C_sf"/>
</dbReference>
<dbReference type="Gene3D" id="3.30.465.10">
    <property type="match status" value="1"/>
</dbReference>
<dbReference type="GO" id="GO:0004458">
    <property type="term" value="F:D-lactate dehydrogenase (cytochrome) activity"/>
    <property type="evidence" value="ECO:0007669"/>
    <property type="project" value="TreeGrafter"/>
</dbReference>
<dbReference type="InterPro" id="IPR016166">
    <property type="entry name" value="FAD-bd_PCMH"/>
</dbReference>
<accession>A0A6A6JX52</accession>
<dbReference type="GO" id="GO:0005739">
    <property type="term" value="C:mitochondrion"/>
    <property type="evidence" value="ECO:0007669"/>
    <property type="project" value="TreeGrafter"/>
</dbReference>
<reference evidence="6" key="1">
    <citation type="journal article" date="2020" name="Stud. Mycol.">
        <title>101 Dothideomycetes genomes: a test case for predicting lifestyles and emergence of pathogens.</title>
        <authorList>
            <person name="Haridas S."/>
            <person name="Albert R."/>
            <person name="Binder M."/>
            <person name="Bloem J."/>
            <person name="Labutti K."/>
            <person name="Salamov A."/>
            <person name="Andreopoulos B."/>
            <person name="Baker S."/>
            <person name="Barry K."/>
            <person name="Bills G."/>
            <person name="Bluhm B."/>
            <person name="Cannon C."/>
            <person name="Castanera R."/>
            <person name="Culley D."/>
            <person name="Daum C."/>
            <person name="Ezra D."/>
            <person name="Gonzalez J."/>
            <person name="Henrissat B."/>
            <person name="Kuo A."/>
            <person name="Liang C."/>
            <person name="Lipzen A."/>
            <person name="Lutzoni F."/>
            <person name="Magnuson J."/>
            <person name="Mondo S."/>
            <person name="Nolan M."/>
            <person name="Ohm R."/>
            <person name="Pangilinan J."/>
            <person name="Park H.-J."/>
            <person name="Ramirez L."/>
            <person name="Alfaro M."/>
            <person name="Sun H."/>
            <person name="Tritt A."/>
            <person name="Yoshinaga Y."/>
            <person name="Zwiers L.-H."/>
            <person name="Turgeon B."/>
            <person name="Goodwin S."/>
            <person name="Spatafora J."/>
            <person name="Crous P."/>
            <person name="Grigoriev I."/>
        </authorList>
    </citation>
    <scope>NUCLEOTIDE SEQUENCE</scope>
    <source>
        <strain evidence="6">CBS 379.55</strain>
    </source>
</reference>
<sequence length="575" mass="64277">MSPTPTFKHSAAYTNDEYQSTHYNLFKDSITAPLKPVLPPGVTRYALDAAILQYMAIVGWDQVVQGEALTEYIDPYELNEAEGKRKIPSVAVRPKNVEELRKVLAVSDEYSIPVWTFSRGKNLGYGGPAPRVSGSVALDLHRMNKIIEVNAEFAYAVVEPGVTFTELYEYCVRNKLKVMPSVPSLGWGSVVGNTLDRGTGFTPTATHHQHICGIEAMLANGEVVRTGQFAVSGSPNSHLSKFTFGPSIEGLFLQSNLGIVTKLGIWLTPSPQAFMSCSFSMPDLEDVETIVDVFGPLRRDGLLPNTVYVSNVIEWLGMIGKREEFWSQPGPIPDWRVKELQKELGLGYWNVKFGLYGAPDVIRAHFNELKKIVEKKAPKGQLTGEIFAAKDGEVLDAASVPEQHGGFFLGIPSLWSLPMVKFRLPKNGKGIGSHYDYSPIVPSSGKAVLEWVKVAKTICEAESFDLFCDFFMHERHVIFVNMMTFDKTNPDHRSAVQTIFQNLFEEGKKRGYSKYRSHINAMDQVASLYDFNDHAYRRFVETIKDALDPKGILSPGKQGIWPKRFRTDEKLKAHL</sequence>
<dbReference type="GeneID" id="54548252"/>
<keyword evidence="4" id="KW-0560">Oxidoreductase</keyword>
<keyword evidence="3" id="KW-0274">FAD</keyword>
<comment type="cofactor">
    <cofactor evidence="1">
        <name>FAD</name>
        <dbReference type="ChEBI" id="CHEBI:57692"/>
    </cofactor>
</comment>
<feature type="domain" description="FAD-binding PCMH-type" evidence="5">
    <location>
        <begin position="84"/>
        <end position="270"/>
    </location>
</feature>
<dbReference type="OrthoDB" id="5332616at2759"/>
<evidence type="ECO:0000313" key="7">
    <source>
        <dbReference type="Proteomes" id="UP000800097"/>
    </source>
</evidence>
<dbReference type="EMBL" id="ML986484">
    <property type="protein sequence ID" value="KAF2280987.1"/>
    <property type="molecule type" value="Genomic_DNA"/>
</dbReference>
<evidence type="ECO:0000256" key="4">
    <source>
        <dbReference type="ARBA" id="ARBA00023002"/>
    </source>
</evidence>
<proteinExistence type="predicted"/>
<dbReference type="GO" id="GO:0071949">
    <property type="term" value="F:FAD binding"/>
    <property type="evidence" value="ECO:0007669"/>
    <property type="project" value="InterPro"/>
</dbReference>
<dbReference type="GO" id="GO:0008720">
    <property type="term" value="F:D-lactate dehydrogenase (NAD+) activity"/>
    <property type="evidence" value="ECO:0007669"/>
    <property type="project" value="TreeGrafter"/>
</dbReference>
<dbReference type="InterPro" id="IPR016167">
    <property type="entry name" value="FAD-bd_PCMH_sub1"/>
</dbReference>
<dbReference type="SUPFAM" id="SSF55103">
    <property type="entry name" value="FAD-linked oxidases, C-terminal domain"/>
    <property type="match status" value="1"/>
</dbReference>
<evidence type="ECO:0000256" key="1">
    <source>
        <dbReference type="ARBA" id="ARBA00001974"/>
    </source>
</evidence>
<dbReference type="AlphaFoldDB" id="A0A6A6JX52"/>